<keyword evidence="3 4" id="KW-0472">Membrane</keyword>
<dbReference type="PANTHER" id="PTHR43129:SF1">
    <property type="entry name" value="FOSMIDOMYCIN RESISTANCE PROTEIN"/>
    <property type="match status" value="1"/>
</dbReference>
<evidence type="ECO:0000313" key="6">
    <source>
        <dbReference type="EMBL" id="TMQ73639.1"/>
    </source>
</evidence>
<feature type="transmembrane region" description="Helical" evidence="4">
    <location>
        <begin position="133"/>
        <end position="156"/>
    </location>
</feature>
<dbReference type="PROSITE" id="PS50850">
    <property type="entry name" value="MFS"/>
    <property type="match status" value="1"/>
</dbReference>
<feature type="transmembrane region" description="Helical" evidence="4">
    <location>
        <begin position="242"/>
        <end position="263"/>
    </location>
</feature>
<dbReference type="AlphaFoldDB" id="A0A538UD40"/>
<feature type="transmembrane region" description="Helical" evidence="4">
    <location>
        <begin position="294"/>
        <end position="314"/>
    </location>
</feature>
<comment type="caution">
    <text evidence="6">The sequence shown here is derived from an EMBL/GenBank/DDBJ whole genome shotgun (WGS) entry which is preliminary data.</text>
</comment>
<feature type="transmembrane region" description="Helical" evidence="4">
    <location>
        <begin position="162"/>
        <end position="180"/>
    </location>
</feature>
<reference evidence="6 7" key="1">
    <citation type="journal article" date="2019" name="Nat. Microbiol.">
        <title>Mediterranean grassland soil C-N compound turnover is dependent on rainfall and depth, and is mediated by genomically divergent microorganisms.</title>
        <authorList>
            <person name="Diamond S."/>
            <person name="Andeer P.F."/>
            <person name="Li Z."/>
            <person name="Crits-Christoph A."/>
            <person name="Burstein D."/>
            <person name="Anantharaman K."/>
            <person name="Lane K.R."/>
            <person name="Thomas B.C."/>
            <person name="Pan C."/>
            <person name="Northen T.R."/>
            <person name="Banfield J.F."/>
        </authorList>
    </citation>
    <scope>NUCLEOTIDE SEQUENCE [LARGE SCALE GENOMIC DNA]</scope>
    <source>
        <strain evidence="6">WS_11</strain>
    </source>
</reference>
<keyword evidence="1 4" id="KW-0812">Transmembrane</keyword>
<evidence type="ECO:0000256" key="1">
    <source>
        <dbReference type="ARBA" id="ARBA00022692"/>
    </source>
</evidence>
<name>A0A538UD40_UNCEI</name>
<feature type="transmembrane region" description="Helical" evidence="4">
    <location>
        <begin position="95"/>
        <end position="112"/>
    </location>
</feature>
<feature type="transmembrane region" description="Helical" evidence="4">
    <location>
        <begin position="201"/>
        <end position="230"/>
    </location>
</feature>
<dbReference type="Gene3D" id="1.20.1250.20">
    <property type="entry name" value="MFS general substrate transporter like domains"/>
    <property type="match status" value="2"/>
</dbReference>
<dbReference type="InterPro" id="IPR020846">
    <property type="entry name" value="MFS_dom"/>
</dbReference>
<accession>A0A538UD40</accession>
<sequence>MRSVVTPRLAVLAFSHFTIDAYSSFFSPLLPLLVAKLHLSLTLVGTLVALASLASSFSQPAFGLLADRIHRPWFIAFGPLVAAAFMSGIGMAPTFATLLTLLMLGGLGVAAFHPQAAALAREVSPRPSLAMSIFVTGGTLGYALGPLFAVTVVGTFGLERTWVAMIPGLVLACALLAWFARVQPRRRDPAARPRLAGLKPVLRPLTLLYFVVVCRSAVAFGFTTFLPLYLHRLGWSVSQGGTMLTVHLVFGALGGFLGGWLADRWGGRRVVVRSFVLATPLYLGFLFLPDWRGLVCLVAGGFFLQSSLPVNVVMGQELSPQHSSTISSLLMGAAWGVGALLIGPIGALADAQGLHAALLALAGLLAVGLMCALALPDVRRHAVPVDLAEPAIGTAGK</sequence>
<feature type="transmembrane region" description="Helical" evidence="4">
    <location>
        <begin position="37"/>
        <end position="57"/>
    </location>
</feature>
<dbReference type="InterPro" id="IPR011701">
    <property type="entry name" value="MFS"/>
</dbReference>
<dbReference type="PANTHER" id="PTHR43129">
    <property type="entry name" value="FOSMIDOMYCIN RESISTANCE PROTEIN"/>
    <property type="match status" value="1"/>
</dbReference>
<dbReference type="CDD" id="cd17478">
    <property type="entry name" value="MFS_FsR"/>
    <property type="match status" value="1"/>
</dbReference>
<keyword evidence="2 4" id="KW-1133">Transmembrane helix</keyword>
<proteinExistence type="predicted"/>
<feature type="transmembrane region" description="Helical" evidence="4">
    <location>
        <begin position="354"/>
        <end position="375"/>
    </location>
</feature>
<dbReference type="Proteomes" id="UP000319771">
    <property type="component" value="Unassembled WGS sequence"/>
</dbReference>
<dbReference type="GO" id="GO:0022857">
    <property type="term" value="F:transmembrane transporter activity"/>
    <property type="evidence" value="ECO:0007669"/>
    <property type="project" value="InterPro"/>
</dbReference>
<dbReference type="InterPro" id="IPR036259">
    <property type="entry name" value="MFS_trans_sf"/>
</dbReference>
<evidence type="ECO:0000259" key="5">
    <source>
        <dbReference type="PROSITE" id="PS50850"/>
    </source>
</evidence>
<feature type="transmembrane region" description="Helical" evidence="4">
    <location>
        <begin position="326"/>
        <end position="348"/>
    </location>
</feature>
<feature type="transmembrane region" description="Helical" evidence="4">
    <location>
        <begin position="69"/>
        <end position="89"/>
    </location>
</feature>
<dbReference type="EMBL" id="VBPB01000055">
    <property type="protein sequence ID" value="TMQ73639.1"/>
    <property type="molecule type" value="Genomic_DNA"/>
</dbReference>
<evidence type="ECO:0000313" key="7">
    <source>
        <dbReference type="Proteomes" id="UP000319771"/>
    </source>
</evidence>
<dbReference type="Pfam" id="PF07690">
    <property type="entry name" value="MFS_1"/>
    <property type="match status" value="1"/>
</dbReference>
<gene>
    <name evidence="6" type="ORF">E6K81_03715</name>
</gene>
<evidence type="ECO:0000256" key="3">
    <source>
        <dbReference type="ARBA" id="ARBA00023136"/>
    </source>
</evidence>
<dbReference type="GO" id="GO:0005886">
    <property type="term" value="C:plasma membrane"/>
    <property type="evidence" value="ECO:0007669"/>
    <property type="project" value="TreeGrafter"/>
</dbReference>
<feature type="transmembrane region" description="Helical" evidence="4">
    <location>
        <begin position="270"/>
        <end position="288"/>
    </location>
</feature>
<dbReference type="SUPFAM" id="SSF103473">
    <property type="entry name" value="MFS general substrate transporter"/>
    <property type="match status" value="1"/>
</dbReference>
<evidence type="ECO:0000256" key="2">
    <source>
        <dbReference type="ARBA" id="ARBA00022989"/>
    </source>
</evidence>
<organism evidence="6 7">
    <name type="scientific">Eiseniibacteriota bacterium</name>
    <dbReference type="NCBI Taxonomy" id="2212470"/>
    <lineage>
        <taxon>Bacteria</taxon>
        <taxon>Candidatus Eiseniibacteriota</taxon>
    </lineage>
</organism>
<feature type="domain" description="Major facilitator superfamily (MFS) profile" evidence="5">
    <location>
        <begin position="8"/>
        <end position="380"/>
    </location>
</feature>
<protein>
    <submittedName>
        <fullName evidence="6">MFS transporter</fullName>
    </submittedName>
</protein>
<evidence type="ECO:0000256" key="4">
    <source>
        <dbReference type="SAM" id="Phobius"/>
    </source>
</evidence>